<proteinExistence type="inferred from homology"/>
<gene>
    <name evidence="3" type="ORF">B4U80_04631</name>
</gene>
<dbReference type="GO" id="GO:0006390">
    <property type="term" value="P:mitochondrial transcription"/>
    <property type="evidence" value="ECO:0007669"/>
    <property type="project" value="TreeGrafter"/>
</dbReference>
<dbReference type="OrthoDB" id="637682at2759"/>
<protein>
    <submittedName>
        <fullName evidence="3">Transcription termination factor 3-like protein</fullName>
    </submittedName>
</protein>
<dbReference type="AlphaFoldDB" id="A0A443SVF9"/>
<evidence type="ECO:0000256" key="2">
    <source>
        <dbReference type="ARBA" id="ARBA00022946"/>
    </source>
</evidence>
<dbReference type="GO" id="GO:0003676">
    <property type="term" value="F:nucleic acid binding"/>
    <property type="evidence" value="ECO:0007669"/>
    <property type="project" value="InterPro"/>
</dbReference>
<dbReference type="PANTHER" id="PTHR13068">
    <property type="entry name" value="CGI-12 PROTEIN-RELATED"/>
    <property type="match status" value="1"/>
</dbReference>
<feature type="non-terminal residue" evidence="3">
    <location>
        <position position="1"/>
    </location>
</feature>
<sequence>HLTEDKRAPDSQLTLHELPTGVDNHDLLDSFNKSLQSQKKLNERYDFEYLDSLSSPLPISFNLAAYANKSPTLQKLIDLGVQLYEVERSKEACELILRLDFDRDIKKYLIFLHDIGIDPKNLGYFITKYPMIFDEEMENLETRVKYLQLKKFKRSAIVNILTQHPAFLSKSIYDIDSKLGFLQNQYNLSAVQIRKITEKWPFVVDISQQWHKVCLFMFKEEMGFNEEEMHNILVTLPSLFAGKRNQIVERFDLIHNEYGVSHELISRFPQVLQCNLQVMKERHLYLEKLKRVQYDPTKPCYIPLFSLTELISDTEFAEKYAKSNVADYNFFLKSI</sequence>
<comment type="caution">
    <text evidence="3">The sequence shown here is derived from an EMBL/GenBank/DDBJ whole genome shotgun (WGS) entry which is preliminary data.</text>
</comment>
<keyword evidence="2" id="KW-0809">Transit peptide</keyword>
<accession>A0A443SVF9</accession>
<dbReference type="EMBL" id="NCKV01000140">
    <property type="protein sequence ID" value="RWS31515.1"/>
    <property type="molecule type" value="Genomic_DNA"/>
</dbReference>
<dbReference type="STRING" id="299467.A0A443SVF9"/>
<organism evidence="3 4">
    <name type="scientific">Leptotrombidium deliense</name>
    <dbReference type="NCBI Taxonomy" id="299467"/>
    <lineage>
        <taxon>Eukaryota</taxon>
        <taxon>Metazoa</taxon>
        <taxon>Ecdysozoa</taxon>
        <taxon>Arthropoda</taxon>
        <taxon>Chelicerata</taxon>
        <taxon>Arachnida</taxon>
        <taxon>Acari</taxon>
        <taxon>Acariformes</taxon>
        <taxon>Trombidiformes</taxon>
        <taxon>Prostigmata</taxon>
        <taxon>Anystina</taxon>
        <taxon>Parasitengona</taxon>
        <taxon>Trombiculoidea</taxon>
        <taxon>Trombiculidae</taxon>
        <taxon>Leptotrombidium</taxon>
    </lineage>
</organism>
<dbReference type="Pfam" id="PF02536">
    <property type="entry name" value="mTERF"/>
    <property type="match status" value="1"/>
</dbReference>
<dbReference type="InterPro" id="IPR038538">
    <property type="entry name" value="MTERF_sf"/>
</dbReference>
<dbReference type="GO" id="GO:0061668">
    <property type="term" value="P:mitochondrial ribosome assembly"/>
    <property type="evidence" value="ECO:0007669"/>
    <property type="project" value="TreeGrafter"/>
</dbReference>
<dbReference type="VEuPathDB" id="VectorBase:LDEU000525"/>
<comment type="similarity">
    <text evidence="1">Belongs to the mTERF family.</text>
</comment>
<dbReference type="InterPro" id="IPR003690">
    <property type="entry name" value="MTERF"/>
</dbReference>
<dbReference type="Gene3D" id="1.25.70.10">
    <property type="entry name" value="Transcription termination factor 3, mitochondrial"/>
    <property type="match status" value="1"/>
</dbReference>
<dbReference type="SMART" id="SM00733">
    <property type="entry name" value="Mterf"/>
    <property type="match status" value="6"/>
</dbReference>
<reference evidence="3 4" key="1">
    <citation type="journal article" date="2018" name="Gigascience">
        <title>Genomes of trombidid mites reveal novel predicted allergens and laterally-transferred genes associated with secondary metabolism.</title>
        <authorList>
            <person name="Dong X."/>
            <person name="Chaisiri K."/>
            <person name="Xia D."/>
            <person name="Armstrong S.D."/>
            <person name="Fang Y."/>
            <person name="Donnelly M.J."/>
            <person name="Kadowaki T."/>
            <person name="McGarry J.W."/>
            <person name="Darby A.C."/>
            <person name="Makepeace B.L."/>
        </authorList>
    </citation>
    <scope>NUCLEOTIDE SEQUENCE [LARGE SCALE GENOMIC DNA]</scope>
    <source>
        <strain evidence="3">UoL-UT</strain>
    </source>
</reference>
<keyword evidence="4" id="KW-1185">Reference proteome</keyword>
<evidence type="ECO:0000313" key="3">
    <source>
        <dbReference type="EMBL" id="RWS31515.1"/>
    </source>
</evidence>
<dbReference type="Proteomes" id="UP000288716">
    <property type="component" value="Unassembled WGS sequence"/>
</dbReference>
<evidence type="ECO:0000313" key="4">
    <source>
        <dbReference type="Proteomes" id="UP000288716"/>
    </source>
</evidence>
<dbReference type="PANTHER" id="PTHR13068:SF112">
    <property type="entry name" value="TRANSCRIPTION TERMINATION FACTOR 3, MITOCHONDRIAL"/>
    <property type="match status" value="1"/>
</dbReference>
<dbReference type="GO" id="GO:0005739">
    <property type="term" value="C:mitochondrion"/>
    <property type="evidence" value="ECO:0007669"/>
    <property type="project" value="TreeGrafter"/>
</dbReference>
<evidence type="ECO:0000256" key="1">
    <source>
        <dbReference type="ARBA" id="ARBA00007692"/>
    </source>
</evidence>
<name>A0A443SVF9_9ACAR</name>